<feature type="region of interest" description="Disordered" evidence="2">
    <location>
        <begin position="257"/>
        <end position="371"/>
    </location>
</feature>
<evidence type="ECO:0000313" key="3">
    <source>
        <dbReference type="EMBL" id="GMI09862.1"/>
    </source>
</evidence>
<dbReference type="GO" id="GO:0008017">
    <property type="term" value="F:microtubule binding"/>
    <property type="evidence" value="ECO:0007669"/>
    <property type="project" value="InterPro"/>
</dbReference>
<dbReference type="InterPro" id="IPR036872">
    <property type="entry name" value="CH_dom_sf"/>
</dbReference>
<feature type="compositionally biased region" description="Basic residues" evidence="2">
    <location>
        <begin position="602"/>
        <end position="624"/>
    </location>
</feature>
<dbReference type="EMBL" id="BRXZ01000342">
    <property type="protein sequence ID" value="GMI09862.1"/>
    <property type="molecule type" value="Genomic_DNA"/>
</dbReference>
<name>A0A9W7FCT6_9STRA</name>
<evidence type="ECO:0000256" key="2">
    <source>
        <dbReference type="SAM" id="MobiDB-lite"/>
    </source>
</evidence>
<gene>
    <name evidence="3" type="ORF">TrRE_jg2756</name>
</gene>
<accession>A0A9W7FCT6</accession>
<protein>
    <submittedName>
        <fullName evidence="3">Uncharacterized protein</fullName>
    </submittedName>
</protein>
<organism evidence="3 4">
    <name type="scientific">Triparma retinervis</name>
    <dbReference type="NCBI Taxonomy" id="2557542"/>
    <lineage>
        <taxon>Eukaryota</taxon>
        <taxon>Sar</taxon>
        <taxon>Stramenopiles</taxon>
        <taxon>Ochrophyta</taxon>
        <taxon>Bolidophyceae</taxon>
        <taxon>Parmales</taxon>
        <taxon>Triparmaceae</taxon>
        <taxon>Triparma</taxon>
    </lineage>
</organism>
<feature type="compositionally biased region" description="Basic and acidic residues" evidence="2">
    <location>
        <begin position="280"/>
        <end position="293"/>
    </location>
</feature>
<dbReference type="SUPFAM" id="SSF47576">
    <property type="entry name" value="Calponin-homology domain, CH-domain"/>
    <property type="match status" value="1"/>
</dbReference>
<dbReference type="AlphaFoldDB" id="A0A9W7FCT6"/>
<dbReference type="Gene3D" id="1.10.418.10">
    <property type="entry name" value="Calponin-like domain"/>
    <property type="match status" value="1"/>
</dbReference>
<sequence length="894" mass="101299">MPQRSNDLSKSLKIATSKLRAADHAARGGNAVGNTRELLSWLNEYLGLAVDGKGREKGIKKLGQFGEGNHACQIIDSVTKGRVMRMQRVRFGTTLTDQEKLTNWKEFQRALDKLKVNKEIDVNRLSKGLATDCLDLLKWLKALWNSMDSVDEYDPLERRARAHSSLNSQTHKKKPSHSNNRQDHYAAPNSNERAAAVAARRAKMFNDKKRQNADASFDSAQSDNSQLSYAEKQKAIRDAKKEAIILKKKKQQELKMAKEKEELEKKIKQQEVKLRRHQAHQQELDEKEKEKIAKQHARKSRQEEHKRQRDEASRASVETAISDLTASPRPQARKPKAKAKRQEKQRQSQASQHRDENANPNTSSPTASPQHSLMHLLAQHPKLPKDSIMQQELQLVGLTDLVEELLDRDPNADVNDLLQIYSEEKEHISKALDKKESKKKALQCKSVKSYYYGNHGQLMVGEVDKLDRLKASVPPSKLSKATKKEPKQPSQPKESKLLQPGWAAGDQQIDKAAALPELGNTEQMTSSSISNNQMMMPMQMNMPMPMMQMPGTINFSSPEEMAAAYQRQMQMMQMQQQMMWQMMQQQMGGNDGSSVEQQLGPRKARHHNHHNHNSHRKNIKRRTHHSYEDDESAESYHDDHTQASSHEEYSEEPVVPPRGRATSKSPVRAPGRRQNKSNSPSKTMEEEDRLMRSLRRLDDELENHSSHKEKSDERSVGTESSTSHHSIGYTGAPKASPNNSYCIHPPPFGDQCTVLSEHALAACMVEEECTGYVCPDSHAYLPDGGNARSKGVTGPICQLRNSPSLTTDELNHGMCLPDGCSSFLISPKAAKDLEREGVIYIDEDFVSRVREHDFVYEEEVEGAFTLHSDHYKGYETVHTQIHRSKSLFVLRAKS</sequence>
<proteinExistence type="predicted"/>
<feature type="coiled-coil region" evidence="1">
    <location>
        <begin position="388"/>
        <end position="445"/>
    </location>
</feature>
<feature type="compositionally biased region" description="Polar residues" evidence="2">
    <location>
        <begin position="218"/>
        <end position="228"/>
    </location>
</feature>
<evidence type="ECO:0000313" key="4">
    <source>
        <dbReference type="Proteomes" id="UP001165082"/>
    </source>
</evidence>
<feature type="compositionally biased region" description="Basic and acidic residues" evidence="2">
    <location>
        <begin position="340"/>
        <end position="357"/>
    </location>
</feature>
<feature type="region of interest" description="Disordered" evidence="2">
    <location>
        <begin position="701"/>
        <end position="736"/>
    </location>
</feature>
<feature type="compositionally biased region" description="Basic and acidic residues" evidence="2">
    <location>
        <begin position="634"/>
        <end position="648"/>
    </location>
</feature>
<feature type="region of interest" description="Disordered" evidence="2">
    <location>
        <begin position="162"/>
        <end position="232"/>
    </location>
</feature>
<feature type="region of interest" description="Disordered" evidence="2">
    <location>
        <begin position="473"/>
        <end position="502"/>
    </location>
</feature>
<comment type="caution">
    <text evidence="3">The sequence shown here is derived from an EMBL/GenBank/DDBJ whole genome shotgun (WGS) entry which is preliminary data.</text>
</comment>
<dbReference type="Proteomes" id="UP001165082">
    <property type="component" value="Unassembled WGS sequence"/>
</dbReference>
<dbReference type="PANTHER" id="PTHR10623">
    <property type="entry name" value="MICROTUBULE-ASSOCIATED PROTEIN RP/EB FAMILY MEMBER"/>
    <property type="match status" value="1"/>
</dbReference>
<reference evidence="3" key="1">
    <citation type="submission" date="2022-07" db="EMBL/GenBank/DDBJ databases">
        <title>Genome analysis of Parmales, a sister group of diatoms, reveals the evolutionary specialization of diatoms from phago-mixotrophs to photoautotrophs.</title>
        <authorList>
            <person name="Ban H."/>
            <person name="Sato S."/>
            <person name="Yoshikawa S."/>
            <person name="Kazumasa Y."/>
            <person name="Nakamura Y."/>
            <person name="Ichinomiya M."/>
            <person name="Saitoh K."/>
            <person name="Sato N."/>
            <person name="Blanc-Mathieu R."/>
            <person name="Endo H."/>
            <person name="Kuwata A."/>
            <person name="Ogata H."/>
        </authorList>
    </citation>
    <scope>NUCLEOTIDE SEQUENCE</scope>
</reference>
<feature type="compositionally biased region" description="Basic and acidic residues" evidence="2">
    <location>
        <begin position="300"/>
        <end position="313"/>
    </location>
</feature>
<evidence type="ECO:0000256" key="1">
    <source>
        <dbReference type="SAM" id="Coils"/>
    </source>
</evidence>
<keyword evidence="1" id="KW-0175">Coiled coil</keyword>
<feature type="compositionally biased region" description="Polar residues" evidence="2">
    <location>
        <begin position="358"/>
        <end position="371"/>
    </location>
</feature>
<dbReference type="OrthoDB" id="2119228at2759"/>
<feature type="compositionally biased region" description="Basic and acidic residues" evidence="2">
    <location>
        <begin position="701"/>
        <end position="716"/>
    </location>
</feature>
<feature type="region of interest" description="Disordered" evidence="2">
    <location>
        <begin position="584"/>
        <end position="689"/>
    </location>
</feature>
<keyword evidence="4" id="KW-1185">Reference proteome</keyword>
<dbReference type="InterPro" id="IPR027328">
    <property type="entry name" value="MAPRE"/>
</dbReference>
<feature type="compositionally biased region" description="Basic and acidic residues" evidence="2">
    <location>
        <begin position="257"/>
        <end position="273"/>
    </location>
</feature>